<dbReference type="Proteomes" id="UP000324222">
    <property type="component" value="Unassembled WGS sequence"/>
</dbReference>
<comment type="caution">
    <text evidence="2">The sequence shown here is derived from an EMBL/GenBank/DDBJ whole genome shotgun (WGS) entry which is preliminary data.</text>
</comment>
<gene>
    <name evidence="2" type="ORF">E2C01_009668</name>
</gene>
<reference evidence="2 3" key="1">
    <citation type="submission" date="2019-05" db="EMBL/GenBank/DDBJ databases">
        <title>Another draft genome of Portunus trituberculatus and its Hox gene families provides insights of decapod evolution.</title>
        <authorList>
            <person name="Jeong J.-H."/>
            <person name="Song I."/>
            <person name="Kim S."/>
            <person name="Choi T."/>
            <person name="Kim D."/>
            <person name="Ryu S."/>
            <person name="Kim W."/>
        </authorList>
    </citation>
    <scope>NUCLEOTIDE SEQUENCE [LARGE SCALE GENOMIC DNA]</scope>
    <source>
        <tissue evidence="2">Muscle</tissue>
    </source>
</reference>
<organism evidence="2 3">
    <name type="scientific">Portunus trituberculatus</name>
    <name type="common">Swimming crab</name>
    <name type="synonym">Neptunus trituberculatus</name>
    <dbReference type="NCBI Taxonomy" id="210409"/>
    <lineage>
        <taxon>Eukaryota</taxon>
        <taxon>Metazoa</taxon>
        <taxon>Ecdysozoa</taxon>
        <taxon>Arthropoda</taxon>
        <taxon>Crustacea</taxon>
        <taxon>Multicrustacea</taxon>
        <taxon>Malacostraca</taxon>
        <taxon>Eumalacostraca</taxon>
        <taxon>Eucarida</taxon>
        <taxon>Decapoda</taxon>
        <taxon>Pleocyemata</taxon>
        <taxon>Brachyura</taxon>
        <taxon>Eubrachyura</taxon>
        <taxon>Portunoidea</taxon>
        <taxon>Portunidae</taxon>
        <taxon>Portuninae</taxon>
        <taxon>Portunus</taxon>
    </lineage>
</organism>
<keyword evidence="3" id="KW-1185">Reference proteome</keyword>
<feature type="compositionally biased region" description="Basic and acidic residues" evidence="1">
    <location>
        <begin position="53"/>
        <end position="68"/>
    </location>
</feature>
<dbReference type="AlphaFoldDB" id="A0A5B7D6C7"/>
<accession>A0A5B7D6C7</accession>
<dbReference type="EMBL" id="VSRR010000541">
    <property type="protein sequence ID" value="MPC16832.1"/>
    <property type="molecule type" value="Genomic_DNA"/>
</dbReference>
<evidence type="ECO:0000313" key="2">
    <source>
        <dbReference type="EMBL" id="MPC16832.1"/>
    </source>
</evidence>
<proteinExistence type="predicted"/>
<protein>
    <submittedName>
        <fullName evidence="2">Uncharacterized protein</fullName>
    </submittedName>
</protein>
<evidence type="ECO:0000313" key="3">
    <source>
        <dbReference type="Proteomes" id="UP000324222"/>
    </source>
</evidence>
<evidence type="ECO:0000256" key="1">
    <source>
        <dbReference type="SAM" id="MobiDB-lite"/>
    </source>
</evidence>
<sequence length="96" mass="10752">MTEGRSDKAKEMDKKDKAGEAGEVKCEGEGKEKNSGMIPRNEKEEVLGEVWSETDHAEMGEESDKHDNSLAPGVPQPDSNVDIWCAELQKKRKEDY</sequence>
<feature type="region of interest" description="Disordered" evidence="1">
    <location>
        <begin position="1"/>
        <end position="82"/>
    </location>
</feature>
<name>A0A5B7D6C7_PORTR</name>
<feature type="compositionally biased region" description="Basic and acidic residues" evidence="1">
    <location>
        <begin position="1"/>
        <end position="46"/>
    </location>
</feature>